<feature type="domain" description="PNPLA" evidence="3">
    <location>
        <begin position="4"/>
        <end position="195"/>
    </location>
</feature>
<dbReference type="InterPro" id="IPR016035">
    <property type="entry name" value="Acyl_Trfase/lysoPLipase"/>
</dbReference>
<feature type="short sequence motif" description="GXSXG" evidence="2">
    <location>
        <begin position="36"/>
        <end position="40"/>
    </location>
</feature>
<dbReference type="Pfam" id="PF01734">
    <property type="entry name" value="Patatin"/>
    <property type="match status" value="1"/>
</dbReference>
<dbReference type="SUPFAM" id="SSF52151">
    <property type="entry name" value="FabD/lysophospholipase-like"/>
    <property type="match status" value="1"/>
</dbReference>
<dbReference type="EMBL" id="JAVDQA010000002">
    <property type="protein sequence ID" value="MDR6300379.1"/>
    <property type="molecule type" value="Genomic_DNA"/>
</dbReference>
<feature type="active site" description="Proton acceptor" evidence="2">
    <location>
        <position position="182"/>
    </location>
</feature>
<reference evidence="4 5" key="1">
    <citation type="submission" date="2023-07" db="EMBL/GenBank/DDBJ databases">
        <title>Genomic Encyclopedia of Type Strains, Phase IV (KMG-IV): sequencing the most valuable type-strain genomes for metagenomic binning, comparative biology and taxonomic classification.</title>
        <authorList>
            <person name="Goeker M."/>
        </authorList>
    </citation>
    <scope>NUCLEOTIDE SEQUENCE [LARGE SCALE GENOMIC DNA]</scope>
    <source>
        <strain evidence="4 5">DSM 102814</strain>
    </source>
</reference>
<accession>A0ABU1K428</accession>
<feature type="active site" description="Nucleophile" evidence="2">
    <location>
        <position position="38"/>
    </location>
</feature>
<dbReference type="PROSITE" id="PS51635">
    <property type="entry name" value="PNPLA"/>
    <property type="match status" value="1"/>
</dbReference>
<evidence type="ECO:0000256" key="1">
    <source>
        <dbReference type="ARBA" id="ARBA00023098"/>
    </source>
</evidence>
<comment type="caution">
    <text evidence="4">The sequence shown here is derived from an EMBL/GenBank/DDBJ whole genome shotgun (WGS) entry which is preliminary data.</text>
</comment>
<evidence type="ECO:0000313" key="5">
    <source>
        <dbReference type="Proteomes" id="UP001257659"/>
    </source>
</evidence>
<dbReference type="InterPro" id="IPR002641">
    <property type="entry name" value="PNPLA_dom"/>
</dbReference>
<keyword evidence="2" id="KW-0442">Lipid degradation</keyword>
<protein>
    <submittedName>
        <fullName evidence="4">Patatin/cPLA2 family phospholipase</fullName>
    </submittedName>
</protein>
<evidence type="ECO:0000313" key="4">
    <source>
        <dbReference type="EMBL" id="MDR6300379.1"/>
    </source>
</evidence>
<gene>
    <name evidence="4" type="ORF">GGR31_001010</name>
</gene>
<name>A0ABU1K428_9FLAO</name>
<feature type="short sequence motif" description="GXGXXG" evidence="2">
    <location>
        <begin position="8"/>
        <end position="13"/>
    </location>
</feature>
<keyword evidence="2" id="KW-0378">Hydrolase</keyword>
<feature type="short sequence motif" description="DGA/G" evidence="2">
    <location>
        <begin position="182"/>
        <end position="184"/>
    </location>
</feature>
<dbReference type="Gene3D" id="3.40.1090.10">
    <property type="entry name" value="Cytosolic phospholipase A2 catalytic domain"/>
    <property type="match status" value="2"/>
</dbReference>
<proteinExistence type="predicted"/>
<evidence type="ECO:0000256" key="2">
    <source>
        <dbReference type="PROSITE-ProRule" id="PRU01161"/>
    </source>
</evidence>
<evidence type="ECO:0000259" key="3">
    <source>
        <dbReference type="PROSITE" id="PS51635"/>
    </source>
</evidence>
<keyword evidence="5" id="KW-1185">Reference proteome</keyword>
<dbReference type="Proteomes" id="UP001257659">
    <property type="component" value="Unassembled WGS sequence"/>
</dbReference>
<sequence>MRALVISGGGSKGAYAGGVAEHLIRMQQRKYDMFVGSSTGSLLLTHLAVDNIYKLHTIYTNVKQSSIFSLNPFIIRHKKNREYVTINYLNTILQFLKSKRTFGESKNLRKLIQKNITEAEFEFAKRNVKDLVITVSNLTKNIVEYKSIHDCSYEDFCDWIWISCNYVPFMSLVNKNDCEYADGGFGSVVPIREAIRRGATEIDAIILESENMEHTKVLGKNPFSLMVNLYGFVIDQIERSNIIEGKLAAVNKDVVLNLYYTPSKLTENSLVFNKELMTNWWQQGFNYAAKKAQESKENELKDR</sequence>
<keyword evidence="1 2" id="KW-0443">Lipid metabolism</keyword>
<dbReference type="RefSeq" id="WP_309727290.1">
    <property type="nucleotide sequence ID" value="NZ_JAVDQA010000002.1"/>
</dbReference>
<organism evidence="4 5">
    <name type="scientific">Mesonia maritima</name>
    <dbReference type="NCBI Taxonomy" id="1793873"/>
    <lineage>
        <taxon>Bacteria</taxon>
        <taxon>Pseudomonadati</taxon>
        <taxon>Bacteroidota</taxon>
        <taxon>Flavobacteriia</taxon>
        <taxon>Flavobacteriales</taxon>
        <taxon>Flavobacteriaceae</taxon>
        <taxon>Mesonia</taxon>
    </lineage>
</organism>